<reference evidence="2 3" key="1">
    <citation type="submission" date="2016-10" db="EMBL/GenBank/DDBJ databases">
        <authorList>
            <person name="de Groot N.N."/>
        </authorList>
    </citation>
    <scope>NUCLEOTIDE SEQUENCE [LARGE SCALE GENOMIC DNA]</scope>
    <source>
        <strain evidence="2 3">AR67</strain>
    </source>
</reference>
<organism evidence="2 3">
    <name type="scientific">Ruminococcus albus</name>
    <dbReference type="NCBI Taxonomy" id="1264"/>
    <lineage>
        <taxon>Bacteria</taxon>
        <taxon>Bacillati</taxon>
        <taxon>Bacillota</taxon>
        <taxon>Clostridia</taxon>
        <taxon>Eubacteriales</taxon>
        <taxon>Oscillospiraceae</taxon>
        <taxon>Ruminococcus</taxon>
    </lineage>
</organism>
<protein>
    <recommendedName>
        <fullName evidence="4">HNH nuclease domain-containing protein</fullName>
    </recommendedName>
</protein>
<dbReference type="AlphaFoldDB" id="A0A1I1JUM7"/>
<dbReference type="OrthoDB" id="9816185at2"/>
<evidence type="ECO:0000256" key="1">
    <source>
        <dbReference type="SAM" id="MobiDB-lite"/>
    </source>
</evidence>
<dbReference type="Proteomes" id="UP000182192">
    <property type="component" value="Unassembled WGS sequence"/>
</dbReference>
<accession>A0A1I1JUM7</accession>
<dbReference type="Gene3D" id="1.10.30.50">
    <property type="match status" value="1"/>
</dbReference>
<evidence type="ECO:0000313" key="3">
    <source>
        <dbReference type="Proteomes" id="UP000182192"/>
    </source>
</evidence>
<evidence type="ECO:0008006" key="4">
    <source>
        <dbReference type="Google" id="ProtNLM"/>
    </source>
</evidence>
<name>A0A1I1JUM7_RUMAL</name>
<gene>
    <name evidence="2" type="ORF">SAMN02910406_01873</name>
</gene>
<feature type="region of interest" description="Disordered" evidence="1">
    <location>
        <begin position="370"/>
        <end position="392"/>
    </location>
</feature>
<proteinExistence type="predicted"/>
<dbReference type="EMBL" id="FOKQ01000014">
    <property type="protein sequence ID" value="SFC52226.1"/>
    <property type="molecule type" value="Genomic_DNA"/>
</dbReference>
<sequence>MIKIKSWFPDDNRKDYLEFILSKLNMNEKDMIKFLPGKKIDLKTLLIGTREEVLDVTGIVEYIGVFRCKVKNDSNYSKAVYLDELHNAFYNDIKCEKKNKHIEYSYGPYTVILDDTSGKKIVKGDMDPFYKYYMKIIYHRIPRTPKNYTDFKKLVVNRIKHLKDYIVKHNRINYDLISNNMHHRLLSSLHIKCCPYCNRQYITTWTDETKGVNSTADLDHFYQKSTYPLFALSLFNFVPSCQICNSRMKNSNDTETLYPYEEGMDEFRFRCYPKNSSSDDLVDFWLSNKTNDPNKLLEKYKLELYDDSDDNADKNHIQRIKGSKEVFHLEEVYQTHLEAAINEMLKIRIYFSGDYSNYAKKTLDDIGLKNENQHNDSATKDDSSNHSESKFSEDEMRDIILGFVYDGQDKLDQPLGKMLSDILENELENKQIYD</sequence>
<dbReference type="RefSeq" id="WP_074961301.1">
    <property type="nucleotide sequence ID" value="NZ_FOKQ01000014.1"/>
</dbReference>
<evidence type="ECO:0000313" key="2">
    <source>
        <dbReference type="EMBL" id="SFC52226.1"/>
    </source>
</evidence>